<feature type="chain" id="PRO_5046571306" evidence="2">
    <location>
        <begin position="32"/>
        <end position="106"/>
    </location>
</feature>
<dbReference type="Proteomes" id="UP001500177">
    <property type="component" value="Unassembled WGS sequence"/>
</dbReference>
<feature type="compositionally biased region" description="Polar residues" evidence="1">
    <location>
        <begin position="40"/>
        <end position="56"/>
    </location>
</feature>
<keyword evidence="4" id="KW-1185">Reference proteome</keyword>
<evidence type="ECO:0000313" key="3">
    <source>
        <dbReference type="EMBL" id="GAA1519781.1"/>
    </source>
</evidence>
<dbReference type="EMBL" id="BAAALX010000011">
    <property type="protein sequence ID" value="GAA1519781.1"/>
    <property type="molecule type" value="Genomic_DNA"/>
</dbReference>
<gene>
    <name evidence="3" type="ORF">GCM10009690_23610</name>
</gene>
<evidence type="ECO:0000256" key="1">
    <source>
        <dbReference type="SAM" id="MobiDB-lite"/>
    </source>
</evidence>
<organism evidence="3 4">
    <name type="scientific">Brevibacterium permense</name>
    <dbReference type="NCBI Taxonomy" id="234834"/>
    <lineage>
        <taxon>Bacteria</taxon>
        <taxon>Bacillati</taxon>
        <taxon>Actinomycetota</taxon>
        <taxon>Actinomycetes</taxon>
        <taxon>Micrococcales</taxon>
        <taxon>Brevibacteriaceae</taxon>
        <taxon>Brevibacterium</taxon>
    </lineage>
</organism>
<accession>A0ABN2AJM7</accession>
<sequence>MNTHRLKRPLSALSAATLLAALVAAPVPVRAEPSLGSGGSTATQGANADSAQTPSPDRTDSPAGADAGSEAITDTVLQVGADSTARNLSWMSESAGGGRGSVGAGE</sequence>
<evidence type="ECO:0000313" key="4">
    <source>
        <dbReference type="Proteomes" id="UP001500177"/>
    </source>
</evidence>
<keyword evidence="2" id="KW-0732">Signal</keyword>
<comment type="caution">
    <text evidence="3">The sequence shown here is derived from an EMBL/GenBank/DDBJ whole genome shotgun (WGS) entry which is preliminary data.</text>
</comment>
<protein>
    <submittedName>
        <fullName evidence="3">Uncharacterized protein</fullName>
    </submittedName>
</protein>
<feature type="region of interest" description="Disordered" evidence="1">
    <location>
        <begin position="30"/>
        <end position="106"/>
    </location>
</feature>
<feature type="compositionally biased region" description="Gly residues" evidence="1">
    <location>
        <begin position="95"/>
        <end position="106"/>
    </location>
</feature>
<feature type="signal peptide" evidence="2">
    <location>
        <begin position="1"/>
        <end position="31"/>
    </location>
</feature>
<evidence type="ECO:0000256" key="2">
    <source>
        <dbReference type="SAM" id="SignalP"/>
    </source>
</evidence>
<reference evidence="3 4" key="1">
    <citation type="journal article" date="2019" name="Int. J. Syst. Evol. Microbiol.">
        <title>The Global Catalogue of Microorganisms (GCM) 10K type strain sequencing project: providing services to taxonomists for standard genome sequencing and annotation.</title>
        <authorList>
            <consortium name="The Broad Institute Genomics Platform"/>
            <consortium name="The Broad Institute Genome Sequencing Center for Infectious Disease"/>
            <person name="Wu L."/>
            <person name="Ma J."/>
        </authorList>
    </citation>
    <scope>NUCLEOTIDE SEQUENCE [LARGE SCALE GENOMIC DNA]</scope>
    <source>
        <strain evidence="3 4">JCM 13318</strain>
    </source>
</reference>
<proteinExistence type="predicted"/>
<name>A0ABN2AJM7_9MICO</name>